<dbReference type="Pfam" id="PF12955">
    <property type="entry name" value="Vps3844_C"/>
    <property type="match status" value="1"/>
</dbReference>
<feature type="signal peptide" evidence="1">
    <location>
        <begin position="1"/>
        <end position="18"/>
    </location>
</feature>
<dbReference type="InterPro" id="IPR024382">
    <property type="entry name" value="Vps3844_C"/>
</dbReference>
<name>A0A9P0QVH4_9ASCO</name>
<dbReference type="PANTHER" id="PTHR36853:SF1">
    <property type="entry name" value="DUF3844 DOMAIN-CONTAINING PROTEIN"/>
    <property type="match status" value="1"/>
</dbReference>
<feature type="domain" description="Vacuolar sorting protein Vps3844 C-terminal" evidence="2">
    <location>
        <begin position="331"/>
        <end position="426"/>
    </location>
</feature>
<dbReference type="Proteomes" id="UP000837801">
    <property type="component" value="Unassembled WGS sequence"/>
</dbReference>
<reference evidence="3" key="1">
    <citation type="submission" date="2022-03" db="EMBL/GenBank/DDBJ databases">
        <authorList>
            <person name="Legras J.-L."/>
            <person name="Devillers H."/>
            <person name="Grondin C."/>
        </authorList>
    </citation>
    <scope>NUCLEOTIDE SEQUENCE</scope>
    <source>
        <strain evidence="3">CLIB 1423</strain>
    </source>
</reference>
<evidence type="ECO:0000313" key="3">
    <source>
        <dbReference type="EMBL" id="CAH2355747.1"/>
    </source>
</evidence>
<feature type="chain" id="PRO_5040420038" description="Vacuolar sorting protein Vps3844 C-terminal domain-containing protein" evidence="1">
    <location>
        <begin position="19"/>
        <end position="434"/>
    </location>
</feature>
<comment type="caution">
    <text evidence="3">The sequence shown here is derived from an EMBL/GenBank/DDBJ whole genome shotgun (WGS) entry which is preliminary data.</text>
</comment>
<dbReference type="OrthoDB" id="5583277at2759"/>
<protein>
    <recommendedName>
        <fullName evidence="2">Vacuolar sorting protein Vps3844 C-terminal domain-containing protein</fullName>
    </recommendedName>
</protein>
<dbReference type="PANTHER" id="PTHR36853">
    <property type="entry name" value="EXPRESSED PROTEIN"/>
    <property type="match status" value="1"/>
</dbReference>
<dbReference type="EMBL" id="CAKXYY010000032">
    <property type="protein sequence ID" value="CAH2355747.1"/>
    <property type="molecule type" value="Genomic_DNA"/>
</dbReference>
<dbReference type="GO" id="GO:0005783">
    <property type="term" value="C:endoplasmic reticulum"/>
    <property type="evidence" value="ECO:0007669"/>
    <property type="project" value="TreeGrafter"/>
</dbReference>
<evidence type="ECO:0000259" key="2">
    <source>
        <dbReference type="Pfam" id="PF12955"/>
    </source>
</evidence>
<organism evidence="3 4">
    <name type="scientific">[Candida] railenensis</name>
    <dbReference type="NCBI Taxonomy" id="45579"/>
    <lineage>
        <taxon>Eukaryota</taxon>
        <taxon>Fungi</taxon>
        <taxon>Dikarya</taxon>
        <taxon>Ascomycota</taxon>
        <taxon>Saccharomycotina</taxon>
        <taxon>Pichiomycetes</taxon>
        <taxon>Debaryomycetaceae</taxon>
        <taxon>Kurtzmaniella</taxon>
    </lineage>
</organism>
<dbReference type="AlphaFoldDB" id="A0A9P0QVH4"/>
<gene>
    <name evidence="3" type="ORF">CLIB1423_32S01134</name>
</gene>
<accession>A0A9P0QVH4</accession>
<proteinExistence type="predicted"/>
<sequence length="434" mass="48102">MRLSSLIVPLLASGTALAKDEDYYTQVYRLTAHSANDYKPFAKATNEEAILYFAELFGVSDYYKIGENDESSEFLAEQFNSYDAVDTDKSKLIAIVHGLAQPVNDFSGLSPQFGISNNDDDNEKLVHHLFHKFPKQFSALNKDEVEVVTLTNEMKFISSISEANDDGSDLINHFKFFNAKLVSIWRTFKSQFAYGRQQVEGDEVRNPSTLNLINDKMFINELSQLVHLRKTKLSQGQDETLVLNLKSLLSLGNKISMDSHTFQFSTKVLVDYLVELSEVYDVSVIAIANPKQLPSYAKDELNKRSRELDSVFAEAKYGKRSNSGSSSGSVCYSSEADCQGSTSDCSSHGVCTKLSSSCWSCVCAPTFNKEKGKTTRWTGFDCHKKEISSEANLLFWTGLSLVVLIVGGVKLLYSIGLEPLPGVLDAATTAKKAT</sequence>
<keyword evidence="1" id="KW-0732">Signal</keyword>
<evidence type="ECO:0000313" key="4">
    <source>
        <dbReference type="Proteomes" id="UP000837801"/>
    </source>
</evidence>
<dbReference type="InterPro" id="IPR053065">
    <property type="entry name" value="Archenteron_Induction-Rel"/>
</dbReference>
<keyword evidence="4" id="KW-1185">Reference proteome</keyword>
<evidence type="ECO:0000256" key="1">
    <source>
        <dbReference type="SAM" id="SignalP"/>
    </source>
</evidence>